<evidence type="ECO:0000313" key="6">
    <source>
        <dbReference type="Proteomes" id="UP000005408"/>
    </source>
</evidence>
<dbReference type="Pfam" id="PF00567">
    <property type="entry name" value="TUDOR"/>
    <property type="match status" value="1"/>
</dbReference>
<dbReference type="CDD" id="cd22395">
    <property type="entry name" value="KH-I_AKAP1"/>
    <property type="match status" value="1"/>
</dbReference>
<feature type="compositionally biased region" description="Low complexity" evidence="2">
    <location>
        <begin position="47"/>
        <end position="67"/>
    </location>
</feature>
<keyword evidence="3" id="KW-0812">Transmembrane</keyword>
<dbReference type="Pfam" id="PF00013">
    <property type="entry name" value="KH_1"/>
    <property type="match status" value="1"/>
</dbReference>
<dbReference type="InterPro" id="IPR036612">
    <property type="entry name" value="KH_dom_type_1_sf"/>
</dbReference>
<keyword evidence="6" id="KW-1185">Reference proteome</keyword>
<keyword evidence="1" id="KW-0694">RNA-binding</keyword>
<dbReference type="CDD" id="cd20407">
    <property type="entry name" value="Tudor_AKAP1"/>
    <property type="match status" value="1"/>
</dbReference>
<sequence length="749" mass="82068">MPNIRGILTFALPAVTVVFGFIWYFGRKKSPKPKLLENKETNLSIPTSESSVSEQNNTESSQNSNNGNGDGSLLQKAKVNVENEKSNNDASASPASNRKRKAFQITRTDDLEFSDGPDSVDEEMNQEDQIIPKSSQSVSSGAPTPCSQADISGGKSQGKIQKKEPCLNGLPEPAESELSTVNESIVIESASQSMLFGEKTSLMNDAFMTSGISEQSILGEKDKQCKVQDISLSTSLSEPLLESTMLDTTQSQPPPAEVVEEVVRKESSVLETVPSVNTPTEAQSPLQSRSQPSSVSENMAQQSKDNISSMNGLREEKNSMQDKKKEKNSHTADKTETDKHKTVIDNRKSSSPKHTERKTASSTKVENHQNEHHQKSKHDIHQKSLPHKDRHVNRKTHSSGGSDHAMDNGVHGSDSNSSGCDNASEASNDSGRGPSMTELSTPNTSPNHQVYHCNFPTAICGRLIGRQGKNINFIKEKSGANITLSANPFTPEFQLCSIEGSQRQIEAALRQIGRKFPDVDLSPVNIPSGDNPQSAVLVPDIMQVMPGISQLSLPEGVSIDVVVSSIVDAGHIFIQQPTHPSFPSLERLNQFMIACYMQDGLVPQLPRPLEVGVICAAPMLNGWYRAQISAVCEETDECDIKYVDYGGFSRVQGSLLRQIRSDFMTLPFQACECYMANITPLQDEEYFSSEAANVLEELTQGQMLQAQVVGRSEEGIPYVHIYQINGEKVTLVNREMVNRGVTRWIEVLS</sequence>
<evidence type="ECO:0000256" key="3">
    <source>
        <dbReference type="SAM" id="Phobius"/>
    </source>
</evidence>
<dbReference type="GO" id="GO:0005739">
    <property type="term" value="C:mitochondrion"/>
    <property type="evidence" value="ECO:0007669"/>
    <property type="project" value="UniProtKB-ARBA"/>
</dbReference>
<dbReference type="EnsemblMetazoa" id="G22200.3">
    <property type="protein sequence ID" value="G22200.3:cds"/>
    <property type="gene ID" value="G22200"/>
</dbReference>
<feature type="compositionally biased region" description="Basic and acidic residues" evidence="2">
    <location>
        <begin position="313"/>
        <end position="382"/>
    </location>
</feature>
<dbReference type="Gene3D" id="2.40.50.90">
    <property type="match status" value="1"/>
</dbReference>
<dbReference type="Proteomes" id="UP000005408">
    <property type="component" value="Unassembled WGS sequence"/>
</dbReference>
<accession>A0A8W8K301</accession>
<dbReference type="PROSITE" id="PS50304">
    <property type="entry name" value="TUDOR"/>
    <property type="match status" value="1"/>
</dbReference>
<dbReference type="SMART" id="SM00333">
    <property type="entry name" value="TUDOR"/>
    <property type="match status" value="1"/>
</dbReference>
<dbReference type="GO" id="GO:0003723">
    <property type="term" value="F:RNA binding"/>
    <property type="evidence" value="ECO:0007669"/>
    <property type="project" value="UniProtKB-UniRule"/>
</dbReference>
<dbReference type="SUPFAM" id="SSF54791">
    <property type="entry name" value="Eukaryotic type KH-domain (KH-domain type I)"/>
    <property type="match status" value="1"/>
</dbReference>
<evidence type="ECO:0000259" key="4">
    <source>
        <dbReference type="PROSITE" id="PS50304"/>
    </source>
</evidence>
<dbReference type="InterPro" id="IPR047368">
    <property type="entry name" value="KH-I_AKAP1"/>
</dbReference>
<evidence type="ECO:0000313" key="5">
    <source>
        <dbReference type="EnsemblMetazoa" id="G22200.3:cds"/>
    </source>
</evidence>
<dbReference type="InterPro" id="IPR047367">
    <property type="entry name" value="Tudor_AKAP1"/>
</dbReference>
<feature type="compositionally biased region" description="Polar residues" evidence="2">
    <location>
        <begin position="413"/>
        <end position="430"/>
    </location>
</feature>
<evidence type="ECO:0000256" key="2">
    <source>
        <dbReference type="SAM" id="MobiDB-lite"/>
    </source>
</evidence>
<feature type="compositionally biased region" description="Low complexity" evidence="2">
    <location>
        <begin position="283"/>
        <end position="296"/>
    </location>
</feature>
<dbReference type="InterPro" id="IPR004088">
    <property type="entry name" value="KH_dom_type_1"/>
</dbReference>
<proteinExistence type="predicted"/>
<feature type="compositionally biased region" description="Polar residues" evidence="2">
    <location>
        <begin position="437"/>
        <end position="446"/>
    </location>
</feature>
<feature type="transmembrane region" description="Helical" evidence="3">
    <location>
        <begin position="6"/>
        <end position="26"/>
    </location>
</feature>
<dbReference type="PANTHER" id="PTHR22948">
    <property type="entry name" value="TUDOR DOMAIN CONTAINING PROTEIN"/>
    <property type="match status" value="1"/>
</dbReference>
<feature type="compositionally biased region" description="Acidic residues" evidence="2">
    <location>
        <begin position="111"/>
        <end position="126"/>
    </location>
</feature>
<feature type="region of interest" description="Disordered" evidence="2">
    <location>
        <begin position="241"/>
        <end position="446"/>
    </location>
</feature>
<keyword evidence="3" id="KW-1133">Transmembrane helix</keyword>
<evidence type="ECO:0000256" key="1">
    <source>
        <dbReference type="PROSITE-ProRule" id="PRU00117"/>
    </source>
</evidence>
<feature type="compositionally biased region" description="Polar residues" evidence="2">
    <location>
        <begin position="297"/>
        <end position="311"/>
    </location>
</feature>
<protein>
    <recommendedName>
        <fullName evidence="4">Tudor domain-containing protein</fullName>
    </recommendedName>
</protein>
<organism evidence="5 6">
    <name type="scientific">Magallana gigas</name>
    <name type="common">Pacific oyster</name>
    <name type="synonym">Crassostrea gigas</name>
    <dbReference type="NCBI Taxonomy" id="29159"/>
    <lineage>
        <taxon>Eukaryota</taxon>
        <taxon>Metazoa</taxon>
        <taxon>Spiralia</taxon>
        <taxon>Lophotrochozoa</taxon>
        <taxon>Mollusca</taxon>
        <taxon>Bivalvia</taxon>
        <taxon>Autobranchia</taxon>
        <taxon>Pteriomorphia</taxon>
        <taxon>Ostreida</taxon>
        <taxon>Ostreoidea</taxon>
        <taxon>Ostreidae</taxon>
        <taxon>Magallana</taxon>
    </lineage>
</organism>
<feature type="region of interest" description="Disordered" evidence="2">
    <location>
        <begin position="33"/>
        <end position="178"/>
    </location>
</feature>
<dbReference type="Gene3D" id="3.30.1370.10">
    <property type="entry name" value="K Homology domain, type 1"/>
    <property type="match status" value="1"/>
</dbReference>
<dbReference type="SUPFAM" id="SSF63748">
    <property type="entry name" value="Tudor/PWWP/MBT"/>
    <property type="match status" value="1"/>
</dbReference>
<dbReference type="InterPro" id="IPR035437">
    <property type="entry name" value="SNase_OB-fold_sf"/>
</dbReference>
<feature type="compositionally biased region" description="Basic residues" evidence="2">
    <location>
        <begin position="383"/>
        <end position="397"/>
    </location>
</feature>
<dbReference type="InterPro" id="IPR002999">
    <property type="entry name" value="Tudor"/>
</dbReference>
<dbReference type="AlphaFoldDB" id="A0A8W8K301"/>
<dbReference type="PANTHER" id="PTHR22948:SF65">
    <property type="entry name" value="A-KINASE ANCHORING PROTEIN 1"/>
    <property type="match status" value="1"/>
</dbReference>
<dbReference type="InterPro" id="IPR050621">
    <property type="entry name" value="Tudor_domain_containing"/>
</dbReference>
<name>A0A8W8K301_MAGGI</name>
<dbReference type="SMART" id="SM00322">
    <property type="entry name" value="KH"/>
    <property type="match status" value="1"/>
</dbReference>
<dbReference type="InterPro" id="IPR004087">
    <property type="entry name" value="KH_dom"/>
</dbReference>
<dbReference type="PROSITE" id="PS50084">
    <property type="entry name" value="KH_TYPE_1"/>
    <property type="match status" value="1"/>
</dbReference>
<dbReference type="Gene3D" id="2.30.30.140">
    <property type="match status" value="1"/>
</dbReference>
<keyword evidence="3" id="KW-0472">Membrane</keyword>
<reference evidence="5" key="1">
    <citation type="submission" date="2022-08" db="UniProtKB">
        <authorList>
            <consortium name="EnsemblMetazoa"/>
        </authorList>
    </citation>
    <scope>IDENTIFICATION</scope>
    <source>
        <strain evidence="5">05x7-T-G4-1.051#20</strain>
    </source>
</reference>
<feature type="compositionally biased region" description="Polar residues" evidence="2">
    <location>
        <begin position="132"/>
        <end position="150"/>
    </location>
</feature>
<feature type="domain" description="Tudor" evidence="4">
    <location>
        <begin position="608"/>
        <end position="666"/>
    </location>
</feature>